<evidence type="ECO:0000313" key="2">
    <source>
        <dbReference type="EMBL" id="CAK0875454.1"/>
    </source>
</evidence>
<keyword evidence="3" id="KW-1185">Reference proteome</keyword>
<name>A0ABN9VR89_9DINO</name>
<accession>A0ABN9VR89</accession>
<feature type="compositionally biased region" description="Pro residues" evidence="1">
    <location>
        <begin position="348"/>
        <end position="357"/>
    </location>
</feature>
<proteinExistence type="predicted"/>
<sequence>MPLSAAGAPTASSLAALALQGPPSRAATSFARCALPRLWQGPDGIPCRGEEEESCNRVHATCARAPKFGSEPDPDDLRFQRPKPPCEPEPEGEGDGGVAGGLSALATAANAASALVGEGSAGAGSPPANCSARMLDMPYGLANPEATDRDISALSALVGRSPKAVNEVMPNTVWGMAVHGMSGTWAFDSHGNHAADYVYEVPQGKGAPSDFYICDSRTNPKACALIGGNLRHACAENYDARQCDFCEDKGEMLKCTIRGWNAKWGKWSRVPIYPRDLLGELYRGEWRDVMARPMWASVEFRKVDLVNPLKKLPDHMIGDGAGKQGFSKPGPPTQTPSTLNIFADCMPVPPPGPPPSLLPGGGTRRAAAGRAGA</sequence>
<protein>
    <submittedName>
        <fullName evidence="2">Uncharacterized protein</fullName>
    </submittedName>
</protein>
<evidence type="ECO:0000313" key="3">
    <source>
        <dbReference type="Proteomes" id="UP001189429"/>
    </source>
</evidence>
<comment type="caution">
    <text evidence="2">The sequence shown here is derived from an EMBL/GenBank/DDBJ whole genome shotgun (WGS) entry which is preliminary data.</text>
</comment>
<reference evidence="2" key="1">
    <citation type="submission" date="2023-10" db="EMBL/GenBank/DDBJ databases">
        <authorList>
            <person name="Chen Y."/>
            <person name="Shah S."/>
            <person name="Dougan E. K."/>
            <person name="Thang M."/>
            <person name="Chan C."/>
        </authorList>
    </citation>
    <scope>NUCLEOTIDE SEQUENCE [LARGE SCALE GENOMIC DNA]</scope>
</reference>
<feature type="non-terminal residue" evidence="2">
    <location>
        <position position="373"/>
    </location>
</feature>
<dbReference type="Proteomes" id="UP001189429">
    <property type="component" value="Unassembled WGS sequence"/>
</dbReference>
<dbReference type="EMBL" id="CAUYUJ010017516">
    <property type="protein sequence ID" value="CAK0875454.1"/>
    <property type="molecule type" value="Genomic_DNA"/>
</dbReference>
<feature type="region of interest" description="Disordered" evidence="1">
    <location>
        <begin position="65"/>
        <end position="101"/>
    </location>
</feature>
<feature type="compositionally biased region" description="Low complexity" evidence="1">
    <location>
        <begin position="364"/>
        <end position="373"/>
    </location>
</feature>
<organism evidence="2 3">
    <name type="scientific">Prorocentrum cordatum</name>
    <dbReference type="NCBI Taxonomy" id="2364126"/>
    <lineage>
        <taxon>Eukaryota</taxon>
        <taxon>Sar</taxon>
        <taxon>Alveolata</taxon>
        <taxon>Dinophyceae</taxon>
        <taxon>Prorocentrales</taxon>
        <taxon>Prorocentraceae</taxon>
        <taxon>Prorocentrum</taxon>
    </lineage>
</organism>
<gene>
    <name evidence="2" type="ORF">PCOR1329_LOCUS60130</name>
</gene>
<evidence type="ECO:0000256" key="1">
    <source>
        <dbReference type="SAM" id="MobiDB-lite"/>
    </source>
</evidence>
<feature type="region of interest" description="Disordered" evidence="1">
    <location>
        <begin position="348"/>
        <end position="373"/>
    </location>
</feature>